<dbReference type="AlphaFoldDB" id="A0A1F6LYS1"/>
<reference evidence="1 2" key="1">
    <citation type="journal article" date="2016" name="Nat. Commun.">
        <title>Thousands of microbial genomes shed light on interconnected biogeochemical processes in an aquifer system.</title>
        <authorList>
            <person name="Anantharaman K."/>
            <person name="Brown C.T."/>
            <person name="Hug L.A."/>
            <person name="Sharon I."/>
            <person name="Castelle C.J."/>
            <person name="Probst A.J."/>
            <person name="Thomas B.C."/>
            <person name="Singh A."/>
            <person name="Wilkins M.J."/>
            <person name="Karaoz U."/>
            <person name="Brodie E.L."/>
            <person name="Williams K.H."/>
            <person name="Hubbard S.S."/>
            <person name="Banfield J.F."/>
        </authorList>
    </citation>
    <scope>NUCLEOTIDE SEQUENCE [LARGE SCALE GENOMIC DNA]</scope>
</reference>
<name>A0A1F6LYS1_9BACT</name>
<evidence type="ECO:0000313" key="2">
    <source>
        <dbReference type="Proteomes" id="UP000176282"/>
    </source>
</evidence>
<dbReference type="Proteomes" id="UP000176282">
    <property type="component" value="Unassembled WGS sequence"/>
</dbReference>
<protein>
    <submittedName>
        <fullName evidence="1">Uncharacterized protein</fullName>
    </submittedName>
</protein>
<accession>A0A1F6LYS1</accession>
<evidence type="ECO:0000313" key="1">
    <source>
        <dbReference type="EMBL" id="OGH64537.1"/>
    </source>
</evidence>
<organism evidence="1 2">
    <name type="scientific">Candidatus Magasanikbacteria bacterium RIFCSPHIGHO2_02_FULL_47_14</name>
    <dbReference type="NCBI Taxonomy" id="1798680"/>
    <lineage>
        <taxon>Bacteria</taxon>
        <taxon>Candidatus Magasanikiibacteriota</taxon>
    </lineage>
</organism>
<proteinExistence type="predicted"/>
<sequence>MFALRLFSIITVVLLFFPLSTRSAMTGGDFEIFADSFSILEDQFSSGGDFGLFGTGGEFFAENATGNTFELRGGFQAMERGSLSLQVSTTSVALGQLSTAAVTTGSLVVTVSTDSTTGYTVTVVEDGNLRKGNGGDVDNIDDVADGAVTAGVEEYGIRTVGGGGQLAADTAMTGVALAVASSNMSVSHATTVQFRASIQTSKTRQGSYTHTVTFSGTVNP</sequence>
<comment type="caution">
    <text evidence="1">The sequence shown here is derived from an EMBL/GenBank/DDBJ whole genome shotgun (WGS) entry which is preliminary data.</text>
</comment>
<dbReference type="STRING" id="1798680.A3J66_01585"/>
<gene>
    <name evidence="1" type="ORF">A3J66_01585</name>
</gene>
<dbReference type="EMBL" id="MFQB01000057">
    <property type="protein sequence ID" value="OGH64537.1"/>
    <property type="molecule type" value="Genomic_DNA"/>
</dbReference>